<sequence length="168" mass="18468">MKSYLLVIGDREALGWILTTSRMAFPSGKRSEVTALEADDELFLYTTRNAFRNPTQHRGRIIGTARVAGPVTQLDEPISFAGRQFPVGCPLKIGSLAPFGAGIELRPLVDSIAALKGADASWPTRLRRPLVTLSDSEADLIHQTLAPALSADVDINEYTRWYLKSRTN</sequence>
<dbReference type="Gene3D" id="3.10.590.10">
    <property type="entry name" value="ph1033 like domains"/>
    <property type="match status" value="1"/>
</dbReference>
<organism evidence="1 2">
    <name type="scientific">Kocuria rosea</name>
    <name type="common">Deinococcus erythromyxa</name>
    <name type="synonym">Micrococcus rubens</name>
    <dbReference type="NCBI Taxonomy" id="1275"/>
    <lineage>
        <taxon>Bacteria</taxon>
        <taxon>Bacillati</taxon>
        <taxon>Actinomycetota</taxon>
        <taxon>Actinomycetes</taxon>
        <taxon>Micrococcales</taxon>
        <taxon>Micrococcaceae</taxon>
        <taxon>Kocuria</taxon>
    </lineage>
</organism>
<dbReference type="EMBL" id="SMZT01000002">
    <property type="protein sequence ID" value="TDL44665.1"/>
    <property type="molecule type" value="Genomic_DNA"/>
</dbReference>
<gene>
    <name evidence="1" type="ORF">E2R59_06260</name>
</gene>
<name>A0A4R5YIG2_KOCRO</name>
<evidence type="ECO:0008006" key="3">
    <source>
        <dbReference type="Google" id="ProtNLM"/>
    </source>
</evidence>
<proteinExistence type="predicted"/>
<evidence type="ECO:0000313" key="2">
    <source>
        <dbReference type="Proteomes" id="UP000295163"/>
    </source>
</evidence>
<reference evidence="1 2" key="1">
    <citation type="submission" date="2019-03" db="EMBL/GenBank/DDBJ databases">
        <title>Genome Sequencing and Assembly of Various Microbes Isolated from Partially Reclaimed Soil and Acid Mine Drainage (AMD) Site.</title>
        <authorList>
            <person name="Steinbock B."/>
            <person name="Bechtold R."/>
            <person name="Sevigny J.L."/>
            <person name="Thomas D."/>
            <person name="Cuthill L.R."/>
            <person name="Aveiro Johannsen E.J."/>
            <person name="Thomas K."/>
            <person name="Ghosh A."/>
        </authorList>
    </citation>
    <scope>NUCLEOTIDE SEQUENCE [LARGE SCALE GENOMIC DNA]</scope>
    <source>
        <strain evidence="1 2">S-A3</strain>
    </source>
</reference>
<protein>
    <recommendedName>
        <fullName evidence="3">EVE domain-containing protein</fullName>
    </recommendedName>
</protein>
<accession>A0A4R5YIG2</accession>
<comment type="caution">
    <text evidence="1">The sequence shown here is derived from an EMBL/GenBank/DDBJ whole genome shotgun (WGS) entry which is preliminary data.</text>
</comment>
<evidence type="ECO:0000313" key="1">
    <source>
        <dbReference type="EMBL" id="TDL44665.1"/>
    </source>
</evidence>
<dbReference type="SUPFAM" id="SSF88697">
    <property type="entry name" value="PUA domain-like"/>
    <property type="match status" value="1"/>
</dbReference>
<dbReference type="InterPro" id="IPR015947">
    <property type="entry name" value="PUA-like_sf"/>
</dbReference>
<dbReference type="Proteomes" id="UP000295163">
    <property type="component" value="Unassembled WGS sequence"/>
</dbReference>
<dbReference type="AlphaFoldDB" id="A0A4R5YIG2"/>